<organism evidence="3 4">
    <name type="scientific">Candidatus Nitrososphaera evergladensis SR1</name>
    <dbReference type="NCBI Taxonomy" id="1459636"/>
    <lineage>
        <taxon>Archaea</taxon>
        <taxon>Nitrososphaerota</taxon>
        <taxon>Nitrososphaeria</taxon>
        <taxon>Nitrososphaerales</taxon>
        <taxon>Nitrososphaeraceae</taxon>
        <taxon>Nitrososphaera</taxon>
    </lineage>
</organism>
<feature type="domain" description="TRAM" evidence="2">
    <location>
        <begin position="26"/>
        <end position="85"/>
    </location>
</feature>
<dbReference type="InterPro" id="IPR012340">
    <property type="entry name" value="NA-bd_OB-fold"/>
</dbReference>
<dbReference type="GeneID" id="68225761"/>
<dbReference type="HOGENOM" id="CLU_154338_0_0_2"/>
<dbReference type="InterPro" id="IPR002792">
    <property type="entry name" value="TRAM_dom"/>
</dbReference>
<feature type="region of interest" description="Disordered" evidence="1">
    <location>
        <begin position="1"/>
        <end position="27"/>
    </location>
</feature>
<dbReference type="eggNOG" id="arCOG01641">
    <property type="taxonomic scope" value="Archaea"/>
</dbReference>
<sequence>MEEKGSSSGSRGPRRFGGPRPFRLAPVSAGQEYDVTIESMSRRGDSGVAKIQGLVVFVAGTKAGDSVRIRITKVGSGFATAEVATDDDSSIESLSPDAEASADSDE</sequence>
<feature type="region of interest" description="Disordered" evidence="1">
    <location>
        <begin position="82"/>
        <end position="106"/>
    </location>
</feature>
<evidence type="ECO:0000259" key="2">
    <source>
        <dbReference type="PROSITE" id="PS50926"/>
    </source>
</evidence>
<dbReference type="RefSeq" id="WP_226987210.1">
    <property type="nucleotide sequence ID" value="NZ_CP007174.1"/>
</dbReference>
<dbReference type="AlphaFoldDB" id="A0A075MQI1"/>
<dbReference type="KEGG" id="nev:NTE_01414"/>
<reference evidence="3 4" key="1">
    <citation type="journal article" date="2014" name="PLoS ONE">
        <title>Genome Sequence of Candidatus Nitrososphaera evergladensis from Group I.1b Enriched from Everglades Soil Reveals Novel Genomic Features of the Ammonia-Oxidizing Archaea.</title>
        <authorList>
            <person name="Zhalnina K.V."/>
            <person name="Dias R."/>
            <person name="Leonard M.T."/>
            <person name="Dorr de Quadros P."/>
            <person name="Camargo F.A."/>
            <person name="Drew J.C."/>
            <person name="Farmerie W.G."/>
            <person name="Daroub S.H."/>
            <person name="Triplett E.W."/>
        </authorList>
    </citation>
    <scope>NUCLEOTIDE SEQUENCE [LARGE SCALE GENOMIC DNA]</scope>
    <source>
        <strain evidence="3 4">SR1</strain>
    </source>
</reference>
<keyword evidence="4" id="KW-1185">Reference proteome</keyword>
<accession>A0A075MQI1</accession>
<dbReference type="Pfam" id="PF01938">
    <property type="entry name" value="TRAM"/>
    <property type="match status" value="1"/>
</dbReference>
<evidence type="ECO:0000313" key="4">
    <source>
        <dbReference type="Proteomes" id="UP000028194"/>
    </source>
</evidence>
<proteinExistence type="predicted"/>
<dbReference type="Proteomes" id="UP000028194">
    <property type="component" value="Chromosome"/>
</dbReference>
<dbReference type="SUPFAM" id="SSF50249">
    <property type="entry name" value="Nucleic acid-binding proteins"/>
    <property type="match status" value="1"/>
</dbReference>
<dbReference type="EMBL" id="CP007174">
    <property type="protein sequence ID" value="AIF83478.1"/>
    <property type="molecule type" value="Genomic_DNA"/>
</dbReference>
<feature type="compositionally biased region" description="Low complexity" evidence="1">
    <location>
        <begin position="1"/>
        <end position="23"/>
    </location>
</feature>
<name>A0A075MQI1_9ARCH</name>
<dbReference type="STRING" id="1459636.NTE_01414"/>
<dbReference type="PROSITE" id="PS50926">
    <property type="entry name" value="TRAM"/>
    <property type="match status" value="1"/>
</dbReference>
<protein>
    <submittedName>
        <fullName evidence="3">Putative RNA-binding protein, contains TRAM domain</fullName>
    </submittedName>
</protein>
<evidence type="ECO:0000256" key="1">
    <source>
        <dbReference type="SAM" id="MobiDB-lite"/>
    </source>
</evidence>
<dbReference type="Gene3D" id="2.40.50.140">
    <property type="entry name" value="Nucleic acid-binding proteins"/>
    <property type="match status" value="1"/>
</dbReference>
<gene>
    <name evidence="3" type="ORF">NTE_01414</name>
</gene>
<evidence type="ECO:0000313" key="3">
    <source>
        <dbReference type="EMBL" id="AIF83478.1"/>
    </source>
</evidence>